<comment type="caution">
    <text evidence="2">The sequence shown here is derived from an EMBL/GenBank/DDBJ whole genome shotgun (WGS) entry which is preliminary data.</text>
</comment>
<evidence type="ECO:0000256" key="1">
    <source>
        <dbReference type="SAM" id="Phobius"/>
    </source>
</evidence>
<name>A0A396J815_MEDTR</name>
<accession>A0A396J815</accession>
<gene>
    <name evidence="2" type="ORF">MtrunA17_Chr2g0309951</name>
</gene>
<evidence type="ECO:0000313" key="2">
    <source>
        <dbReference type="EMBL" id="RHN74406.1"/>
    </source>
</evidence>
<dbReference type="AlphaFoldDB" id="A0A396J815"/>
<keyword evidence="1" id="KW-0472">Membrane</keyword>
<dbReference type="EMBL" id="PSQE01000002">
    <property type="protein sequence ID" value="RHN74406.1"/>
    <property type="molecule type" value="Genomic_DNA"/>
</dbReference>
<proteinExistence type="predicted"/>
<reference evidence="2" key="1">
    <citation type="journal article" date="2018" name="Nat. Plants">
        <title>Whole-genome landscape of Medicago truncatula symbiotic genes.</title>
        <authorList>
            <person name="Pecrix Y."/>
            <person name="Gamas P."/>
            <person name="Carrere S."/>
        </authorList>
    </citation>
    <scope>NUCLEOTIDE SEQUENCE</scope>
    <source>
        <tissue evidence="2">Leaves</tissue>
    </source>
</reference>
<keyword evidence="1" id="KW-0812">Transmembrane</keyword>
<sequence length="53" mass="6410">MIFNSLNKFIKLTTNHYILYTLSILSQIKHTLLIFIFYHFSQVQIHFSPAFLY</sequence>
<keyword evidence="1" id="KW-1133">Transmembrane helix</keyword>
<protein>
    <recommendedName>
        <fullName evidence="3">Transmembrane protein</fullName>
    </recommendedName>
</protein>
<feature type="transmembrane region" description="Helical" evidence="1">
    <location>
        <begin position="17"/>
        <end position="38"/>
    </location>
</feature>
<dbReference type="Gramene" id="rna10463">
    <property type="protein sequence ID" value="RHN74406.1"/>
    <property type="gene ID" value="gene10463"/>
</dbReference>
<organism evidence="2">
    <name type="scientific">Medicago truncatula</name>
    <name type="common">Barrel medic</name>
    <name type="synonym">Medicago tribuloides</name>
    <dbReference type="NCBI Taxonomy" id="3880"/>
    <lineage>
        <taxon>Eukaryota</taxon>
        <taxon>Viridiplantae</taxon>
        <taxon>Streptophyta</taxon>
        <taxon>Embryophyta</taxon>
        <taxon>Tracheophyta</taxon>
        <taxon>Spermatophyta</taxon>
        <taxon>Magnoliopsida</taxon>
        <taxon>eudicotyledons</taxon>
        <taxon>Gunneridae</taxon>
        <taxon>Pentapetalae</taxon>
        <taxon>rosids</taxon>
        <taxon>fabids</taxon>
        <taxon>Fabales</taxon>
        <taxon>Fabaceae</taxon>
        <taxon>Papilionoideae</taxon>
        <taxon>50 kb inversion clade</taxon>
        <taxon>NPAAA clade</taxon>
        <taxon>Hologalegina</taxon>
        <taxon>IRL clade</taxon>
        <taxon>Trifolieae</taxon>
        <taxon>Medicago</taxon>
    </lineage>
</organism>
<dbReference type="Proteomes" id="UP000265566">
    <property type="component" value="Chromosome 2"/>
</dbReference>
<evidence type="ECO:0008006" key="3">
    <source>
        <dbReference type="Google" id="ProtNLM"/>
    </source>
</evidence>